<name>A0ABP8VTJ2_9MICO</name>
<dbReference type="EMBL" id="BAABLM010000002">
    <property type="protein sequence ID" value="GAA4672306.1"/>
    <property type="molecule type" value="Genomic_DNA"/>
</dbReference>
<keyword evidence="1" id="KW-0862">Zinc</keyword>
<evidence type="ECO:0000313" key="3">
    <source>
        <dbReference type="EMBL" id="GAA4672306.1"/>
    </source>
</evidence>
<dbReference type="RefSeq" id="WP_345375096.1">
    <property type="nucleotide sequence ID" value="NZ_BAABLM010000002.1"/>
</dbReference>
<organism evidence="3 4">
    <name type="scientific">Frondihabitans cladoniiphilus</name>
    <dbReference type="NCBI Taxonomy" id="715785"/>
    <lineage>
        <taxon>Bacteria</taxon>
        <taxon>Bacillati</taxon>
        <taxon>Actinomycetota</taxon>
        <taxon>Actinomycetes</taxon>
        <taxon>Micrococcales</taxon>
        <taxon>Microbacteriaceae</taxon>
        <taxon>Frondihabitans</taxon>
    </lineage>
</organism>
<evidence type="ECO:0000259" key="2">
    <source>
        <dbReference type="PROSITE" id="PS51066"/>
    </source>
</evidence>
<evidence type="ECO:0000256" key="1">
    <source>
        <dbReference type="PROSITE-ProRule" id="PRU00391"/>
    </source>
</evidence>
<comment type="caution">
    <text evidence="3">The sequence shown here is derived from an EMBL/GenBank/DDBJ whole genome shotgun (WGS) entry which is preliminary data.</text>
</comment>
<keyword evidence="1" id="KW-0863">Zinc-finger</keyword>
<dbReference type="InterPro" id="IPR010663">
    <property type="entry name" value="Znf_FPG/IleRS"/>
</dbReference>
<evidence type="ECO:0000313" key="4">
    <source>
        <dbReference type="Proteomes" id="UP001501295"/>
    </source>
</evidence>
<keyword evidence="1" id="KW-0479">Metal-binding</keyword>
<dbReference type="PROSITE" id="PS51066">
    <property type="entry name" value="ZF_FPG_2"/>
    <property type="match status" value="1"/>
</dbReference>
<protein>
    <recommendedName>
        <fullName evidence="2">FPG-type domain-containing protein</fullName>
    </recommendedName>
</protein>
<reference evidence="4" key="1">
    <citation type="journal article" date="2019" name="Int. J. Syst. Evol. Microbiol.">
        <title>The Global Catalogue of Microorganisms (GCM) 10K type strain sequencing project: providing services to taxonomists for standard genome sequencing and annotation.</title>
        <authorList>
            <consortium name="The Broad Institute Genomics Platform"/>
            <consortium name="The Broad Institute Genome Sequencing Center for Infectious Disease"/>
            <person name="Wu L."/>
            <person name="Ma J."/>
        </authorList>
    </citation>
    <scope>NUCLEOTIDE SEQUENCE [LARGE SCALE GENOMIC DNA]</scope>
    <source>
        <strain evidence="4">JCM 18956</strain>
    </source>
</reference>
<dbReference type="InterPro" id="IPR000214">
    <property type="entry name" value="Znf_DNA_glyclase/AP_lyase"/>
</dbReference>
<feature type="domain" description="FPG-type" evidence="2">
    <location>
        <begin position="58"/>
        <end position="97"/>
    </location>
</feature>
<keyword evidence="4" id="KW-1185">Reference proteome</keyword>
<dbReference type="Gene3D" id="1.10.8.50">
    <property type="match status" value="1"/>
</dbReference>
<sequence length="100" mass="11304">MWVNEICYLQGLYPWTPVGEVDTRRLVDRAARGLTASVTIPGMFQTTTGNQRRGERHYVVGRAGRPCLRCGTRISATAKVPNDPEQRRTWWCPRCQPASA</sequence>
<dbReference type="SUPFAM" id="SSF57716">
    <property type="entry name" value="Glucocorticoid receptor-like (DNA-binding domain)"/>
    <property type="match status" value="1"/>
</dbReference>
<dbReference type="Proteomes" id="UP001501295">
    <property type="component" value="Unassembled WGS sequence"/>
</dbReference>
<dbReference type="Pfam" id="PF06827">
    <property type="entry name" value="zf-FPG_IleRS"/>
    <property type="match status" value="1"/>
</dbReference>
<proteinExistence type="predicted"/>
<accession>A0ABP8VTJ2</accession>
<gene>
    <name evidence="3" type="ORF">GCM10025780_15560</name>
</gene>